<proteinExistence type="inferred from homology"/>
<dbReference type="AlphaFoldDB" id="A0A5C5Z975"/>
<comment type="similarity">
    <text evidence="1">Belongs to the 4-hydroxybenzoyl-CoA thioesterase family.</text>
</comment>
<keyword evidence="2 3" id="KW-0378">Hydrolase</keyword>
<dbReference type="CDD" id="cd00586">
    <property type="entry name" value="4HBT"/>
    <property type="match status" value="1"/>
</dbReference>
<protein>
    <submittedName>
        <fullName evidence="3">Acyl-CoA thioester hydrolase YbgC</fullName>
        <ecNumber evidence="3">3.1.2.-</ecNumber>
    </submittedName>
</protein>
<dbReference type="InterPro" id="IPR029069">
    <property type="entry name" value="HotDog_dom_sf"/>
</dbReference>
<evidence type="ECO:0000256" key="1">
    <source>
        <dbReference type="ARBA" id="ARBA00005953"/>
    </source>
</evidence>
<sequence length="132" mass="15377">MREHTIELRVRYDEVDPMGFVHHSNYLRFFEIGRTEFLRASGGRYRDMEEAGQLVVVVRVDCRYRKPAMYDDLIQVQTRIAKVTAAKIIHEYQITRDSEVLVDATVTLAVIDRTGTLQRVPDALRESYEALD</sequence>
<evidence type="ECO:0000256" key="2">
    <source>
        <dbReference type="ARBA" id="ARBA00022801"/>
    </source>
</evidence>
<dbReference type="PANTHER" id="PTHR31793:SF27">
    <property type="entry name" value="NOVEL THIOESTERASE SUPERFAMILY DOMAIN AND SAPOSIN A-TYPE DOMAIN CONTAINING PROTEIN (0610012H03RIK)"/>
    <property type="match status" value="1"/>
</dbReference>
<dbReference type="OrthoDB" id="9800856at2"/>
<dbReference type="InterPro" id="IPR050563">
    <property type="entry name" value="4-hydroxybenzoyl-CoA_TE"/>
</dbReference>
<dbReference type="GO" id="GO:0047617">
    <property type="term" value="F:fatty acyl-CoA hydrolase activity"/>
    <property type="evidence" value="ECO:0007669"/>
    <property type="project" value="TreeGrafter"/>
</dbReference>
<evidence type="ECO:0000313" key="4">
    <source>
        <dbReference type="Proteomes" id="UP000315010"/>
    </source>
</evidence>
<dbReference type="NCBIfam" id="TIGR00051">
    <property type="entry name" value="YbgC/FadM family acyl-CoA thioesterase"/>
    <property type="match status" value="1"/>
</dbReference>
<dbReference type="InterPro" id="IPR006684">
    <property type="entry name" value="YbgC/YbaW"/>
</dbReference>
<dbReference type="EC" id="3.1.2.-" evidence="3"/>
<name>A0A5C5Z975_9BACT</name>
<evidence type="ECO:0000313" key="3">
    <source>
        <dbReference type="EMBL" id="TWT83919.1"/>
    </source>
</evidence>
<reference evidence="3 4" key="1">
    <citation type="submission" date="2019-02" db="EMBL/GenBank/DDBJ databases">
        <title>Deep-cultivation of Planctomycetes and their phenomic and genomic characterization uncovers novel biology.</title>
        <authorList>
            <person name="Wiegand S."/>
            <person name="Jogler M."/>
            <person name="Boedeker C."/>
            <person name="Pinto D."/>
            <person name="Vollmers J."/>
            <person name="Rivas-Marin E."/>
            <person name="Kohn T."/>
            <person name="Peeters S.H."/>
            <person name="Heuer A."/>
            <person name="Rast P."/>
            <person name="Oberbeckmann S."/>
            <person name="Bunk B."/>
            <person name="Jeske O."/>
            <person name="Meyerdierks A."/>
            <person name="Storesund J.E."/>
            <person name="Kallscheuer N."/>
            <person name="Luecker S."/>
            <person name="Lage O.M."/>
            <person name="Pohl T."/>
            <person name="Merkel B.J."/>
            <person name="Hornburger P."/>
            <person name="Mueller R.-W."/>
            <person name="Bruemmer F."/>
            <person name="Labrenz M."/>
            <person name="Spormann A.M."/>
            <person name="Op Den Camp H."/>
            <person name="Overmann J."/>
            <person name="Amann R."/>
            <person name="Jetten M.S.M."/>
            <person name="Mascher T."/>
            <person name="Medema M.H."/>
            <person name="Devos D.P."/>
            <person name="Kaster A.-K."/>
            <person name="Ovreas L."/>
            <person name="Rohde M."/>
            <person name="Galperin M.Y."/>
            <person name="Jogler C."/>
        </authorList>
    </citation>
    <scope>NUCLEOTIDE SEQUENCE [LARGE SCALE GENOMIC DNA]</scope>
    <source>
        <strain evidence="3 4">CA13</strain>
    </source>
</reference>
<keyword evidence="4" id="KW-1185">Reference proteome</keyword>
<dbReference type="PIRSF" id="PIRSF003230">
    <property type="entry name" value="YbgC"/>
    <property type="match status" value="1"/>
</dbReference>
<dbReference type="PANTHER" id="PTHR31793">
    <property type="entry name" value="4-HYDROXYBENZOYL-COA THIOESTERASE FAMILY MEMBER"/>
    <property type="match status" value="1"/>
</dbReference>
<dbReference type="Pfam" id="PF13279">
    <property type="entry name" value="4HBT_2"/>
    <property type="match status" value="1"/>
</dbReference>
<dbReference type="SUPFAM" id="SSF54637">
    <property type="entry name" value="Thioesterase/thiol ester dehydrase-isomerase"/>
    <property type="match status" value="1"/>
</dbReference>
<comment type="caution">
    <text evidence="3">The sequence shown here is derived from an EMBL/GenBank/DDBJ whole genome shotgun (WGS) entry which is preliminary data.</text>
</comment>
<gene>
    <name evidence="3" type="primary">ybgC_2</name>
    <name evidence="3" type="ORF">CA13_53930</name>
</gene>
<accession>A0A5C5Z975</accession>
<dbReference type="EMBL" id="SJPJ01000001">
    <property type="protein sequence ID" value="TWT83919.1"/>
    <property type="molecule type" value="Genomic_DNA"/>
</dbReference>
<dbReference type="Gene3D" id="3.10.129.10">
    <property type="entry name" value="Hotdog Thioesterase"/>
    <property type="match status" value="1"/>
</dbReference>
<dbReference type="Proteomes" id="UP000315010">
    <property type="component" value="Unassembled WGS sequence"/>
</dbReference>
<organism evidence="3 4">
    <name type="scientific">Novipirellula herctigrandis</name>
    <dbReference type="NCBI Taxonomy" id="2527986"/>
    <lineage>
        <taxon>Bacteria</taxon>
        <taxon>Pseudomonadati</taxon>
        <taxon>Planctomycetota</taxon>
        <taxon>Planctomycetia</taxon>
        <taxon>Pirellulales</taxon>
        <taxon>Pirellulaceae</taxon>
        <taxon>Novipirellula</taxon>
    </lineage>
</organism>